<dbReference type="InterPro" id="IPR052400">
    <property type="entry name" value="Zn2-C6_fungal_TF"/>
</dbReference>
<sequence>MLRHSSSTDGISVLSPNAPVRPKNRISHTKSRNGCYTCKRRRVKCDEERPVCGACSIRGSQCTFPTAGSTKNRPRRSAPHDIDETIHESTPEQYDHLAPRGGHESVISPLSFNLGPSGASADENQSESHLNMNDLNLLQHYILHTSKKTSLNPEKVLVWERIIPDMASTNEFLMHLLLALAGLDILSQESREFQNSRIQQNQFHTSQSAKLKLVIEHHQLGLKGLQEELSNGSDAEILVTGSMLIVAFAFASLPFGNMGPPQPLPDNPYGDSHLTTGTQRPNTHWLRLVRGVAFITVEHWMTVKASRCRALLHFKNRHEDWKLCRSELDDFVPDGLGSKISKFASGARAAVSNLRSLLHSLELEANSEHPSPRGPVPTSLLREQEHAVAVFEEMHYSILYTLRFQRVEPQPSSNLDVQKEIEEVAVTSWPHSVSQEFISSLESCDNFATTGGVSFTILAHLYLTLAILEGTWYLGATFDAEIEKINTFISGLRDERLSAAMEWPISVIRKSD</sequence>
<evidence type="ECO:0000256" key="4">
    <source>
        <dbReference type="ARBA" id="ARBA00023242"/>
    </source>
</evidence>
<evidence type="ECO:0000256" key="2">
    <source>
        <dbReference type="ARBA" id="ARBA00023125"/>
    </source>
</evidence>
<dbReference type="OrthoDB" id="3546279at2759"/>
<proteinExistence type="predicted"/>
<keyword evidence="3" id="KW-0804">Transcription</keyword>
<dbReference type="PROSITE" id="PS00463">
    <property type="entry name" value="ZN2_CY6_FUNGAL_1"/>
    <property type="match status" value="1"/>
</dbReference>
<evidence type="ECO:0000313" key="8">
    <source>
        <dbReference type="Proteomes" id="UP001153618"/>
    </source>
</evidence>
<dbReference type="InterPro" id="IPR021858">
    <property type="entry name" value="Fun_TF"/>
</dbReference>
<keyword evidence="2" id="KW-0238">DNA-binding</keyword>
<dbReference type="GO" id="GO:0003677">
    <property type="term" value="F:DNA binding"/>
    <property type="evidence" value="ECO:0007669"/>
    <property type="project" value="UniProtKB-KW"/>
</dbReference>
<feature type="compositionally biased region" description="Polar residues" evidence="5">
    <location>
        <begin position="1"/>
        <end position="10"/>
    </location>
</feature>
<comment type="caution">
    <text evidence="7">The sequence shown here is derived from an EMBL/GenBank/DDBJ whole genome shotgun (WGS) entry which is preliminary data.</text>
</comment>
<protein>
    <recommendedName>
        <fullName evidence="6">Zn(2)-C6 fungal-type domain-containing protein</fullName>
    </recommendedName>
</protein>
<feature type="region of interest" description="Disordered" evidence="5">
    <location>
        <begin position="1"/>
        <end position="29"/>
    </location>
</feature>
<dbReference type="InterPro" id="IPR036864">
    <property type="entry name" value="Zn2-C6_fun-type_DNA-bd_sf"/>
</dbReference>
<feature type="domain" description="Zn(2)-C6 fungal-type" evidence="6">
    <location>
        <begin position="34"/>
        <end position="64"/>
    </location>
</feature>
<accession>A0A9W4MPX5</accession>
<dbReference type="GO" id="GO:0000981">
    <property type="term" value="F:DNA-binding transcription factor activity, RNA polymerase II-specific"/>
    <property type="evidence" value="ECO:0007669"/>
    <property type="project" value="InterPro"/>
</dbReference>
<keyword evidence="8" id="KW-1185">Reference proteome</keyword>
<name>A0A9W4MPX5_PENOL</name>
<dbReference type="EMBL" id="CAJVOS010000011">
    <property type="protein sequence ID" value="CAG7996670.1"/>
    <property type="molecule type" value="Genomic_DNA"/>
</dbReference>
<dbReference type="Pfam" id="PF00172">
    <property type="entry name" value="Zn_clus"/>
    <property type="match status" value="1"/>
</dbReference>
<evidence type="ECO:0000313" key="7">
    <source>
        <dbReference type="EMBL" id="CAG7996670.1"/>
    </source>
</evidence>
<dbReference type="Pfam" id="PF11951">
    <property type="entry name" value="Fungal_trans_2"/>
    <property type="match status" value="1"/>
</dbReference>
<dbReference type="PROSITE" id="PS50048">
    <property type="entry name" value="ZN2_CY6_FUNGAL_2"/>
    <property type="match status" value="1"/>
</dbReference>
<dbReference type="InterPro" id="IPR001138">
    <property type="entry name" value="Zn2Cys6_DnaBD"/>
</dbReference>
<gene>
    <name evidence="7" type="ORF">POLS_LOCUS1743</name>
</gene>
<dbReference type="PANTHER" id="PTHR47657:SF10">
    <property type="entry name" value="ZN(II)2CYS6 TRANSCRIPTION FACTOR (EUROFUNG)"/>
    <property type="match status" value="1"/>
</dbReference>
<dbReference type="AlphaFoldDB" id="A0A9W4MPX5"/>
<evidence type="ECO:0000256" key="5">
    <source>
        <dbReference type="SAM" id="MobiDB-lite"/>
    </source>
</evidence>
<reference evidence="7" key="1">
    <citation type="submission" date="2021-07" db="EMBL/GenBank/DDBJ databases">
        <authorList>
            <person name="Branca A.L. A."/>
        </authorList>
    </citation>
    <scope>NUCLEOTIDE SEQUENCE</scope>
</reference>
<dbReference type="GO" id="GO:0008270">
    <property type="term" value="F:zinc ion binding"/>
    <property type="evidence" value="ECO:0007669"/>
    <property type="project" value="InterPro"/>
</dbReference>
<dbReference type="Proteomes" id="UP001153618">
    <property type="component" value="Unassembled WGS sequence"/>
</dbReference>
<evidence type="ECO:0000259" key="6">
    <source>
        <dbReference type="PROSITE" id="PS50048"/>
    </source>
</evidence>
<feature type="compositionally biased region" description="Basic and acidic residues" evidence="5">
    <location>
        <begin position="78"/>
        <end position="100"/>
    </location>
</feature>
<feature type="region of interest" description="Disordered" evidence="5">
    <location>
        <begin position="63"/>
        <end position="100"/>
    </location>
</feature>
<keyword evidence="4" id="KW-0539">Nucleus</keyword>
<evidence type="ECO:0000256" key="1">
    <source>
        <dbReference type="ARBA" id="ARBA00023015"/>
    </source>
</evidence>
<dbReference type="CDD" id="cd00067">
    <property type="entry name" value="GAL4"/>
    <property type="match status" value="1"/>
</dbReference>
<evidence type="ECO:0000256" key="3">
    <source>
        <dbReference type="ARBA" id="ARBA00023163"/>
    </source>
</evidence>
<keyword evidence="1" id="KW-0805">Transcription regulation</keyword>
<dbReference type="Gene3D" id="4.10.240.10">
    <property type="entry name" value="Zn(2)-C6 fungal-type DNA-binding domain"/>
    <property type="match status" value="1"/>
</dbReference>
<dbReference type="SUPFAM" id="SSF57701">
    <property type="entry name" value="Zn2/Cys6 DNA-binding domain"/>
    <property type="match status" value="1"/>
</dbReference>
<dbReference type="PANTHER" id="PTHR47657">
    <property type="entry name" value="STEROL REGULATORY ELEMENT-BINDING PROTEIN ECM22"/>
    <property type="match status" value="1"/>
</dbReference>
<organism evidence="7 8">
    <name type="scientific">Penicillium olsonii</name>
    <dbReference type="NCBI Taxonomy" id="99116"/>
    <lineage>
        <taxon>Eukaryota</taxon>
        <taxon>Fungi</taxon>
        <taxon>Dikarya</taxon>
        <taxon>Ascomycota</taxon>
        <taxon>Pezizomycotina</taxon>
        <taxon>Eurotiomycetes</taxon>
        <taxon>Eurotiomycetidae</taxon>
        <taxon>Eurotiales</taxon>
        <taxon>Aspergillaceae</taxon>
        <taxon>Penicillium</taxon>
    </lineage>
</organism>
<dbReference type="SMART" id="SM00066">
    <property type="entry name" value="GAL4"/>
    <property type="match status" value="1"/>
</dbReference>